<feature type="transmembrane region" description="Helical" evidence="1">
    <location>
        <begin position="107"/>
        <end position="140"/>
    </location>
</feature>
<feature type="transmembrane region" description="Helical" evidence="1">
    <location>
        <begin position="68"/>
        <end position="87"/>
    </location>
</feature>
<evidence type="ECO:0000313" key="3">
    <source>
        <dbReference type="Proteomes" id="UP001164929"/>
    </source>
</evidence>
<dbReference type="Proteomes" id="UP001164929">
    <property type="component" value="Chromosome 10"/>
</dbReference>
<sequence>MNIPGSGERKLVVILTSSAICVLCSTVRFLFLCSSVPISLFGLALFFFFTSFLLYFPLCFSSFHPPSLCLSLPSVLFLFFLPFFTIFRSSPSLDLLSSLHSLPYSPFFFVFCHSPLCFSPLSFPSGLFFFFFFLSFLLPFSSSFSGFYKPKNALRCNIRLGNGM</sequence>
<dbReference type="EMBL" id="JAQIZT010000010">
    <property type="protein sequence ID" value="KAJ6980956.1"/>
    <property type="molecule type" value="Genomic_DNA"/>
</dbReference>
<feature type="transmembrane region" description="Helical" evidence="1">
    <location>
        <begin position="12"/>
        <end position="32"/>
    </location>
</feature>
<keyword evidence="1" id="KW-1133">Transmembrane helix</keyword>
<protein>
    <submittedName>
        <fullName evidence="2">Uncharacterized protein</fullName>
    </submittedName>
</protein>
<reference evidence="2" key="1">
    <citation type="journal article" date="2023" name="Mol. Ecol. Resour.">
        <title>Chromosome-level genome assembly of a triploid poplar Populus alba 'Berolinensis'.</title>
        <authorList>
            <person name="Chen S."/>
            <person name="Yu Y."/>
            <person name="Wang X."/>
            <person name="Wang S."/>
            <person name="Zhang T."/>
            <person name="Zhou Y."/>
            <person name="He R."/>
            <person name="Meng N."/>
            <person name="Wang Y."/>
            <person name="Liu W."/>
            <person name="Liu Z."/>
            <person name="Liu J."/>
            <person name="Guo Q."/>
            <person name="Huang H."/>
            <person name="Sederoff R.R."/>
            <person name="Wang G."/>
            <person name="Qu G."/>
            <person name="Chen S."/>
        </authorList>
    </citation>
    <scope>NUCLEOTIDE SEQUENCE</scope>
    <source>
        <strain evidence="2">SC-2020</strain>
    </source>
</reference>
<comment type="caution">
    <text evidence="2">The sequence shown here is derived from an EMBL/GenBank/DDBJ whole genome shotgun (WGS) entry which is preliminary data.</text>
</comment>
<keyword evidence="1" id="KW-0472">Membrane</keyword>
<keyword evidence="1" id="KW-0812">Transmembrane</keyword>
<gene>
    <name evidence="2" type="ORF">NC653_024362</name>
</gene>
<keyword evidence="3" id="KW-1185">Reference proteome</keyword>
<evidence type="ECO:0000313" key="2">
    <source>
        <dbReference type="EMBL" id="KAJ6980956.1"/>
    </source>
</evidence>
<evidence type="ECO:0000256" key="1">
    <source>
        <dbReference type="SAM" id="Phobius"/>
    </source>
</evidence>
<name>A0AAD6M975_9ROSI</name>
<dbReference type="AlphaFoldDB" id="A0AAD6M975"/>
<accession>A0AAD6M975</accession>
<proteinExistence type="predicted"/>
<feature type="transmembrane region" description="Helical" evidence="1">
    <location>
        <begin position="38"/>
        <end position="56"/>
    </location>
</feature>
<organism evidence="2 3">
    <name type="scientific">Populus alba x Populus x berolinensis</name>
    <dbReference type="NCBI Taxonomy" id="444605"/>
    <lineage>
        <taxon>Eukaryota</taxon>
        <taxon>Viridiplantae</taxon>
        <taxon>Streptophyta</taxon>
        <taxon>Embryophyta</taxon>
        <taxon>Tracheophyta</taxon>
        <taxon>Spermatophyta</taxon>
        <taxon>Magnoliopsida</taxon>
        <taxon>eudicotyledons</taxon>
        <taxon>Gunneridae</taxon>
        <taxon>Pentapetalae</taxon>
        <taxon>rosids</taxon>
        <taxon>fabids</taxon>
        <taxon>Malpighiales</taxon>
        <taxon>Salicaceae</taxon>
        <taxon>Saliceae</taxon>
        <taxon>Populus</taxon>
    </lineage>
</organism>